<dbReference type="InterPro" id="IPR051534">
    <property type="entry name" value="CBASS_pafABC_assoc_protein"/>
</dbReference>
<evidence type="ECO:0000259" key="3">
    <source>
        <dbReference type="PROSITE" id="PS51000"/>
    </source>
</evidence>
<comment type="caution">
    <text evidence="4">The sequence shown here is derived from an EMBL/GenBank/DDBJ whole genome shotgun (WGS) entry which is preliminary data.</text>
</comment>
<dbReference type="PANTHER" id="PTHR34580">
    <property type="match status" value="1"/>
</dbReference>
<evidence type="ECO:0000313" key="4">
    <source>
        <dbReference type="EMBL" id="MBC1458609.1"/>
    </source>
</evidence>
<dbReference type="RefSeq" id="WP_185389738.1">
    <property type="nucleotide sequence ID" value="NZ_JAARQN010000013.1"/>
</dbReference>
<dbReference type="Pfam" id="PF13280">
    <property type="entry name" value="WYL"/>
    <property type="match status" value="1"/>
</dbReference>
<dbReference type="PROSITE" id="PS51000">
    <property type="entry name" value="HTH_DEOR_2"/>
    <property type="match status" value="1"/>
</dbReference>
<evidence type="ECO:0000313" key="5">
    <source>
        <dbReference type="Proteomes" id="UP000569903"/>
    </source>
</evidence>
<gene>
    <name evidence="4" type="ORF">HB850_12665</name>
</gene>
<proteinExistence type="predicted"/>
<protein>
    <submittedName>
        <fullName evidence="4">YafY family transcriptional regulator</fullName>
    </submittedName>
</protein>
<dbReference type="InterPro" id="IPR026881">
    <property type="entry name" value="WYL_dom"/>
</dbReference>
<dbReference type="PANTHER" id="PTHR34580:SF1">
    <property type="entry name" value="PROTEIN PAFC"/>
    <property type="match status" value="1"/>
</dbReference>
<evidence type="ECO:0000256" key="2">
    <source>
        <dbReference type="ARBA" id="ARBA00023163"/>
    </source>
</evidence>
<dbReference type="InterPro" id="IPR036388">
    <property type="entry name" value="WH-like_DNA-bd_sf"/>
</dbReference>
<dbReference type="EMBL" id="JAARQN010000013">
    <property type="protein sequence ID" value="MBC1458609.1"/>
    <property type="molecule type" value="Genomic_DNA"/>
</dbReference>
<dbReference type="Gene3D" id="1.10.10.10">
    <property type="entry name" value="Winged helix-like DNA-binding domain superfamily/Winged helix DNA-binding domain"/>
    <property type="match status" value="1"/>
</dbReference>
<organism evidence="4 5">
    <name type="scientific">Listeria newyorkensis</name>
    <dbReference type="NCBI Taxonomy" id="1497681"/>
    <lineage>
        <taxon>Bacteria</taxon>
        <taxon>Bacillati</taxon>
        <taxon>Bacillota</taxon>
        <taxon>Bacilli</taxon>
        <taxon>Bacillales</taxon>
        <taxon>Listeriaceae</taxon>
        <taxon>Listeria</taxon>
    </lineage>
</organism>
<dbReference type="InterPro" id="IPR001034">
    <property type="entry name" value="DeoR_HTH"/>
</dbReference>
<dbReference type="GO" id="GO:0003700">
    <property type="term" value="F:DNA-binding transcription factor activity"/>
    <property type="evidence" value="ECO:0007669"/>
    <property type="project" value="InterPro"/>
</dbReference>
<keyword evidence="2" id="KW-0804">Transcription</keyword>
<dbReference type="PROSITE" id="PS52050">
    <property type="entry name" value="WYL"/>
    <property type="match status" value="1"/>
</dbReference>
<name>A0A841YZU9_9LIST</name>
<dbReference type="SUPFAM" id="SSF46785">
    <property type="entry name" value="Winged helix' DNA-binding domain"/>
    <property type="match status" value="1"/>
</dbReference>
<dbReference type="Proteomes" id="UP000569903">
    <property type="component" value="Unassembled WGS sequence"/>
</dbReference>
<reference evidence="4 5" key="1">
    <citation type="submission" date="2020-03" db="EMBL/GenBank/DDBJ databases">
        <title>Soil Listeria distribution.</title>
        <authorList>
            <person name="Liao J."/>
            <person name="Wiedmann M."/>
        </authorList>
    </citation>
    <scope>NUCLEOTIDE SEQUENCE [LARGE SCALE GENOMIC DNA]</scope>
    <source>
        <strain evidence="4 5">FSL L7-1614</strain>
    </source>
</reference>
<feature type="domain" description="HTH deoR-type" evidence="3">
    <location>
        <begin position="2"/>
        <end position="61"/>
    </location>
</feature>
<dbReference type="AlphaFoldDB" id="A0A841YZU9"/>
<keyword evidence="1" id="KW-0805">Transcription regulation</keyword>
<dbReference type="InterPro" id="IPR028349">
    <property type="entry name" value="PafC-like"/>
</dbReference>
<evidence type="ECO:0000256" key="1">
    <source>
        <dbReference type="ARBA" id="ARBA00023015"/>
    </source>
</evidence>
<sequence>MKIERLIGIIMLLLQRELVSASEMATMFEVTKRTIYRDIDSLSMANIPIYTMPGVKGGIGIMPTYKVDKKLLTVEDLTAIITGLSGFEQLLSSADIKKTLQKMKNMLGHENELPATSISLDFSNLAMKQEFNENVEQLHLAIKKQQLVALTYIDRDGNQTIRKVEPYHLLFRNRSWYLQGFSLERQDFRTFKLSRVLELEVSTETFESRPFSLKPFRSSATQPPFEMKEVSLIVDKIAREQIALRFGVTAIEPLDETHFSAKVTLPNHEAGYRFLLQLGTHVTVHKHGDFYDGFVAYLREIQHKYT</sequence>
<dbReference type="InterPro" id="IPR036390">
    <property type="entry name" value="WH_DNA-bd_sf"/>
</dbReference>
<dbReference type="InterPro" id="IPR013196">
    <property type="entry name" value="HTH_11"/>
</dbReference>
<dbReference type="PIRSF" id="PIRSF016838">
    <property type="entry name" value="PafC"/>
    <property type="match status" value="1"/>
</dbReference>
<accession>A0A841YZU9</accession>
<dbReference type="Pfam" id="PF08279">
    <property type="entry name" value="HTH_11"/>
    <property type="match status" value="1"/>
</dbReference>